<sequence>MHSASKLAVALLAGVLASAPVFAAGKSAKGPAVATVNGVAIPESYAESFINEQKAQGTQDSPQLRNAVKEELIRREILSQEARRQGLEKNPAVTSQMALASQAVLIRAYIQDYLRTHPVSDTQLQKDYEAITAKLGGTEYKARHILVENEADAQAIIAKLKKGEKFDDLAKQSKDPGSKDKGGDLGWSTPASYVKPFADALVQLKKGQFTDTPVKSEFGWHVIELEDTRPLTPPSFDQVKPQLQQRAQQQLVEQMVQNLRAKARVN</sequence>
<organism evidence="8 9">
    <name type="scientific">Azospira inquinata</name>
    <dbReference type="NCBI Taxonomy" id="2785627"/>
    <lineage>
        <taxon>Bacteria</taxon>
        <taxon>Pseudomonadati</taxon>
        <taxon>Pseudomonadota</taxon>
        <taxon>Betaproteobacteria</taxon>
        <taxon>Rhodocyclales</taxon>
        <taxon>Rhodocyclaceae</taxon>
        <taxon>Azospira</taxon>
    </lineage>
</organism>
<dbReference type="EC" id="5.2.1.8" evidence="3"/>
<dbReference type="InterPro" id="IPR000297">
    <property type="entry name" value="PPIase_PpiC"/>
</dbReference>
<dbReference type="PANTHER" id="PTHR47245">
    <property type="entry name" value="PEPTIDYLPROLYL ISOMERASE"/>
    <property type="match status" value="1"/>
</dbReference>
<feature type="chain" id="PRO_5036710739" description="peptidylprolyl isomerase" evidence="6">
    <location>
        <begin position="24"/>
        <end position="266"/>
    </location>
</feature>
<reference evidence="8" key="1">
    <citation type="submission" date="2020-11" db="EMBL/GenBank/DDBJ databases">
        <title>Azospira inquinata sp. nov.</title>
        <authorList>
            <person name="Moe W.M."/>
            <person name="Mikes M.C."/>
        </authorList>
    </citation>
    <scope>NUCLEOTIDE SEQUENCE</scope>
    <source>
        <strain evidence="8">Azo-3</strain>
    </source>
</reference>
<accession>A0A975SNL1</accession>
<evidence type="ECO:0000256" key="4">
    <source>
        <dbReference type="ARBA" id="ARBA00023110"/>
    </source>
</evidence>
<dbReference type="Pfam" id="PF13616">
    <property type="entry name" value="Rotamase_3"/>
    <property type="match status" value="1"/>
</dbReference>
<evidence type="ECO:0000256" key="3">
    <source>
        <dbReference type="ARBA" id="ARBA00013194"/>
    </source>
</evidence>
<dbReference type="AlphaFoldDB" id="A0A975SNL1"/>
<dbReference type="EMBL" id="CP064782">
    <property type="protein sequence ID" value="QWT49361.1"/>
    <property type="molecule type" value="Genomic_DNA"/>
</dbReference>
<proteinExistence type="inferred from homology"/>
<evidence type="ECO:0000256" key="1">
    <source>
        <dbReference type="ARBA" id="ARBA00000971"/>
    </source>
</evidence>
<feature type="domain" description="PpiC" evidence="7">
    <location>
        <begin position="137"/>
        <end position="227"/>
    </location>
</feature>
<keyword evidence="9" id="KW-1185">Reference proteome</keyword>
<keyword evidence="5 8" id="KW-0413">Isomerase</keyword>
<evidence type="ECO:0000256" key="6">
    <source>
        <dbReference type="SAM" id="SignalP"/>
    </source>
</evidence>
<name>A0A975SNL1_9RHOO</name>
<keyword evidence="6" id="KW-0732">Signal</keyword>
<comment type="similarity">
    <text evidence="2">Belongs to the PpiC/parvulin rotamase family.</text>
</comment>
<evidence type="ECO:0000259" key="7">
    <source>
        <dbReference type="PROSITE" id="PS50198"/>
    </source>
</evidence>
<evidence type="ECO:0000256" key="5">
    <source>
        <dbReference type="PROSITE-ProRule" id="PRU00278"/>
    </source>
</evidence>
<evidence type="ECO:0000313" key="8">
    <source>
        <dbReference type="EMBL" id="QWT49361.1"/>
    </source>
</evidence>
<dbReference type="PANTHER" id="PTHR47245:SF2">
    <property type="entry name" value="PEPTIDYL-PROLYL CIS-TRANS ISOMERASE HP_0175-RELATED"/>
    <property type="match status" value="1"/>
</dbReference>
<dbReference type="GO" id="GO:0003755">
    <property type="term" value="F:peptidyl-prolyl cis-trans isomerase activity"/>
    <property type="evidence" value="ECO:0007669"/>
    <property type="project" value="UniProtKB-KW"/>
</dbReference>
<keyword evidence="4 5" id="KW-0697">Rotamase</keyword>
<protein>
    <recommendedName>
        <fullName evidence="3">peptidylprolyl isomerase</fullName>
        <ecNumber evidence="3">5.2.1.8</ecNumber>
    </recommendedName>
</protein>
<gene>
    <name evidence="8" type="ORF">Azoinq_01725</name>
</gene>
<dbReference type="InterPro" id="IPR050245">
    <property type="entry name" value="PrsA_foldase"/>
</dbReference>
<dbReference type="PROSITE" id="PS50198">
    <property type="entry name" value="PPIC_PPIASE_2"/>
    <property type="match status" value="1"/>
</dbReference>
<feature type="signal peptide" evidence="6">
    <location>
        <begin position="1"/>
        <end position="23"/>
    </location>
</feature>
<dbReference type="Proteomes" id="UP000683428">
    <property type="component" value="Chromosome"/>
</dbReference>
<evidence type="ECO:0000313" key="9">
    <source>
        <dbReference type="Proteomes" id="UP000683428"/>
    </source>
</evidence>
<evidence type="ECO:0000256" key="2">
    <source>
        <dbReference type="ARBA" id="ARBA00007656"/>
    </source>
</evidence>
<comment type="catalytic activity">
    <reaction evidence="1">
        <text>[protein]-peptidylproline (omega=180) = [protein]-peptidylproline (omega=0)</text>
        <dbReference type="Rhea" id="RHEA:16237"/>
        <dbReference type="Rhea" id="RHEA-COMP:10747"/>
        <dbReference type="Rhea" id="RHEA-COMP:10748"/>
        <dbReference type="ChEBI" id="CHEBI:83833"/>
        <dbReference type="ChEBI" id="CHEBI:83834"/>
        <dbReference type="EC" id="5.2.1.8"/>
    </reaction>
</comment>
<dbReference type="KEGG" id="aiq:Azoinq_01725"/>
<dbReference type="RefSeq" id="WP_216127327.1">
    <property type="nucleotide sequence ID" value="NZ_CP064782.1"/>
</dbReference>